<gene>
    <name evidence="1" type="ORF">SAMN05445756_1672</name>
</gene>
<accession>A0A212U1C7</accession>
<dbReference type="AlphaFoldDB" id="A0A212U1C7"/>
<dbReference type="Pfam" id="PF10706">
    <property type="entry name" value="Aminoglyc_resit"/>
    <property type="match status" value="1"/>
</dbReference>
<dbReference type="RefSeq" id="WP_088818604.1">
    <property type="nucleotide sequence ID" value="NZ_FYEZ01000002.1"/>
</dbReference>
<dbReference type="OrthoDB" id="4539099at2"/>
<protein>
    <recommendedName>
        <fullName evidence="3">Aminoglycoside-2''-adenylyltransferase</fullName>
    </recommendedName>
</protein>
<dbReference type="Gene3D" id="3.30.460.40">
    <property type="match status" value="1"/>
</dbReference>
<reference evidence="1 2" key="1">
    <citation type="submission" date="2017-06" db="EMBL/GenBank/DDBJ databases">
        <authorList>
            <person name="Kim H.J."/>
            <person name="Triplett B.A."/>
        </authorList>
    </citation>
    <scope>NUCLEOTIDE SEQUENCE [LARGE SCALE GENOMIC DNA]</scope>
    <source>
        <strain evidence="1 2">DSM 22179</strain>
    </source>
</reference>
<evidence type="ECO:0000313" key="1">
    <source>
        <dbReference type="EMBL" id="SNC71950.1"/>
    </source>
</evidence>
<name>A0A212U1C7_9MICO</name>
<proteinExistence type="predicted"/>
<evidence type="ECO:0008006" key="3">
    <source>
        <dbReference type="Google" id="ProtNLM"/>
    </source>
</evidence>
<dbReference type="Proteomes" id="UP000198122">
    <property type="component" value="Unassembled WGS sequence"/>
</dbReference>
<dbReference type="InterPro" id="IPR019646">
    <property type="entry name" value="Aminoglyc_AdlTrfase"/>
</dbReference>
<sequence length="212" mass="23589">MDEAELLAWYGDWTRRAPRDIAALFEGYGGSWWVAGGWAIQAFSGVERAHGDIDPSALAAELPALRRHLSAQGYHAWCAVGGALHPLLPEASPDSGPEVLPAGCGQLWLRRDAQSPWEYDLLLSPGTPEEWVYKRDDRIRVPVTDALWERDGVRYLQPHLQLLLKAPGDRPKDRADLAACLPRLSGAQRRWLRDALALAHPDHPWLEQVTAG</sequence>
<keyword evidence="2" id="KW-1185">Reference proteome</keyword>
<organism evidence="1 2">
    <name type="scientific">Kytococcus aerolatus</name>
    <dbReference type="NCBI Taxonomy" id="592308"/>
    <lineage>
        <taxon>Bacteria</taxon>
        <taxon>Bacillati</taxon>
        <taxon>Actinomycetota</taxon>
        <taxon>Actinomycetes</taxon>
        <taxon>Micrococcales</taxon>
        <taxon>Kytococcaceae</taxon>
        <taxon>Kytococcus</taxon>
    </lineage>
</organism>
<dbReference type="EMBL" id="FYEZ01000002">
    <property type="protein sequence ID" value="SNC71950.1"/>
    <property type="molecule type" value="Genomic_DNA"/>
</dbReference>
<evidence type="ECO:0000313" key="2">
    <source>
        <dbReference type="Proteomes" id="UP000198122"/>
    </source>
</evidence>